<reference evidence="1" key="1">
    <citation type="journal article" date="2008" name="Nature">
        <title>The amphioxus genome and the evolution of the chordate karyotype.</title>
        <authorList>
            <consortium name="US DOE Joint Genome Institute (JGI-PGF)"/>
            <person name="Putnam N.H."/>
            <person name="Butts T."/>
            <person name="Ferrier D.E.K."/>
            <person name="Furlong R.F."/>
            <person name="Hellsten U."/>
            <person name="Kawashima T."/>
            <person name="Robinson-Rechavi M."/>
            <person name="Shoguchi E."/>
            <person name="Terry A."/>
            <person name="Yu J.-K."/>
            <person name="Benito-Gutierrez E.L."/>
            <person name="Dubchak I."/>
            <person name="Garcia-Fernandez J."/>
            <person name="Gibson-Brown J.J."/>
            <person name="Grigoriev I.V."/>
            <person name="Horton A.C."/>
            <person name="de Jong P.J."/>
            <person name="Jurka J."/>
            <person name="Kapitonov V.V."/>
            <person name="Kohara Y."/>
            <person name="Kuroki Y."/>
            <person name="Lindquist E."/>
            <person name="Lucas S."/>
            <person name="Osoegawa K."/>
            <person name="Pennacchio L.A."/>
            <person name="Salamov A.A."/>
            <person name="Satou Y."/>
            <person name="Sauka-Spengler T."/>
            <person name="Schmutz J."/>
            <person name="Shin-I T."/>
            <person name="Toyoda A."/>
            <person name="Bronner-Fraser M."/>
            <person name="Fujiyama A."/>
            <person name="Holland L.Z."/>
            <person name="Holland P.W.H."/>
            <person name="Satoh N."/>
            <person name="Rokhsar D.S."/>
        </authorList>
    </citation>
    <scope>NUCLEOTIDE SEQUENCE [LARGE SCALE GENOMIC DNA]</scope>
    <source>
        <strain evidence="1">S238N-H82</strain>
        <tissue evidence="1">Testes</tissue>
    </source>
</reference>
<dbReference type="InParanoid" id="C3Y398"/>
<evidence type="ECO:0000313" key="1">
    <source>
        <dbReference type="EMBL" id="EEN65165.1"/>
    </source>
</evidence>
<sequence>MESVGQESLSHITINEKWQGHENRYHLHLRNLSQDVLQASCKVDELQALSYRLALLADDSTNVTEMTNKGTTAVFFTFAEWQGNFARRGWRGKMFWGFHVKGQRCELDCGTDLCSDQEMVSHSAGISERRGDLEHDRDSAE</sequence>
<proteinExistence type="predicted"/>
<accession>C3Y398</accession>
<protein>
    <submittedName>
        <fullName evidence="1">Uncharacterized protein</fullName>
    </submittedName>
</protein>
<dbReference type="AlphaFoldDB" id="C3Y398"/>
<name>C3Y398_BRAFL</name>
<dbReference type="EMBL" id="GG666483">
    <property type="protein sequence ID" value="EEN65165.1"/>
    <property type="molecule type" value="Genomic_DNA"/>
</dbReference>
<gene>
    <name evidence="1" type="ORF">BRAFLDRAFT_106288</name>
</gene>
<organism>
    <name type="scientific">Branchiostoma floridae</name>
    <name type="common">Florida lancelet</name>
    <name type="synonym">Amphioxus</name>
    <dbReference type="NCBI Taxonomy" id="7739"/>
    <lineage>
        <taxon>Eukaryota</taxon>
        <taxon>Metazoa</taxon>
        <taxon>Chordata</taxon>
        <taxon>Cephalochordata</taxon>
        <taxon>Leptocardii</taxon>
        <taxon>Amphioxiformes</taxon>
        <taxon>Branchiostomatidae</taxon>
        <taxon>Branchiostoma</taxon>
    </lineage>
</organism>